<name>A0A7C3SJS0_9BACT</name>
<gene>
    <name evidence="2" type="ORF">ENV62_08915</name>
</gene>
<proteinExistence type="inferred from homology"/>
<reference evidence="2" key="1">
    <citation type="journal article" date="2020" name="mSystems">
        <title>Genome- and Community-Level Interaction Insights into Carbon Utilization and Element Cycling Functions of Hydrothermarchaeota in Hydrothermal Sediment.</title>
        <authorList>
            <person name="Zhou Z."/>
            <person name="Liu Y."/>
            <person name="Xu W."/>
            <person name="Pan J."/>
            <person name="Luo Z.H."/>
            <person name="Li M."/>
        </authorList>
    </citation>
    <scope>NUCLEOTIDE SEQUENCE [LARGE SCALE GENOMIC DNA]</scope>
    <source>
        <strain evidence="2">SpSt-776</strain>
    </source>
</reference>
<sequence length="95" mass="10507">MEERSINIGFGNTVLSSRVVAVILPNSAPSKRLREEARNAQRLIDATHGRKTRSIIITDSNHVILSAVHVETISQRLNGNHHHGPSRLEALAKEL</sequence>
<protein>
    <recommendedName>
        <fullName evidence="1">Putative regulatory protein ENV62_08915</fullName>
    </recommendedName>
</protein>
<organism evidence="2">
    <name type="scientific">Desulfobacca acetoxidans</name>
    <dbReference type="NCBI Taxonomy" id="60893"/>
    <lineage>
        <taxon>Bacteria</taxon>
        <taxon>Pseudomonadati</taxon>
        <taxon>Thermodesulfobacteriota</taxon>
        <taxon>Desulfobaccia</taxon>
        <taxon>Desulfobaccales</taxon>
        <taxon>Desulfobaccaceae</taxon>
        <taxon>Desulfobacca</taxon>
    </lineage>
</organism>
<accession>A0A7C3SJS0</accession>
<dbReference type="NCBIfam" id="NF003315">
    <property type="entry name" value="PRK04323.1"/>
    <property type="match status" value="1"/>
</dbReference>
<dbReference type="PANTHER" id="PTHR38449">
    <property type="entry name" value="REGULATORY PROTEIN TM_1690-RELATED"/>
    <property type="match status" value="1"/>
</dbReference>
<dbReference type="AlphaFoldDB" id="A0A7C3SJS0"/>
<evidence type="ECO:0000313" key="2">
    <source>
        <dbReference type="EMBL" id="HGB15340.1"/>
    </source>
</evidence>
<dbReference type="EMBL" id="DTHB01000053">
    <property type="protein sequence ID" value="HGB15340.1"/>
    <property type="molecule type" value="Genomic_DNA"/>
</dbReference>
<dbReference type="HAMAP" id="MF_01503">
    <property type="entry name" value="RemA"/>
    <property type="match status" value="1"/>
</dbReference>
<dbReference type="PANTHER" id="PTHR38449:SF1">
    <property type="entry name" value="REGULATORY PROTEIN SSL2874-RELATED"/>
    <property type="match status" value="1"/>
</dbReference>
<dbReference type="InterPro" id="IPR007169">
    <property type="entry name" value="RemA-like"/>
</dbReference>
<dbReference type="Pfam" id="PF04025">
    <property type="entry name" value="RemA-like"/>
    <property type="match status" value="1"/>
</dbReference>
<comment type="caution">
    <text evidence="2">The sequence shown here is derived from an EMBL/GenBank/DDBJ whole genome shotgun (WGS) entry which is preliminary data.</text>
</comment>
<comment type="similarity">
    <text evidence="1">Belongs to the RemA family.</text>
</comment>
<evidence type="ECO:0000256" key="1">
    <source>
        <dbReference type="HAMAP-Rule" id="MF_01503"/>
    </source>
</evidence>